<dbReference type="SUPFAM" id="SSF56784">
    <property type="entry name" value="HAD-like"/>
    <property type="match status" value="1"/>
</dbReference>
<sequence length="219" mass="23951">MSQIKFPKAVLWDMDGTLINSEPYWLLSESNLASDYGKSWTQEHGHELIGKSLYDSSAILKERLNIQDLSVQEVIDRLTNEVISKLQGALPWRPGALEALMMLRQAGVKTALVTMSMRRMALAVVDQIPFEAFDVVVAGDDVNLGKPHPEPYLKAAQLLGLEASDCVAIEDSVTGLRSAEAAGCIPVGVPNLMELPETGRRVILPSLVGLDLKWLESLA</sequence>
<dbReference type="Gene3D" id="1.10.150.240">
    <property type="entry name" value="Putative phosphatase, domain 2"/>
    <property type="match status" value="1"/>
</dbReference>
<proteinExistence type="predicted"/>
<dbReference type="InterPro" id="IPR006439">
    <property type="entry name" value="HAD-SF_hydro_IA"/>
</dbReference>
<dbReference type="InterPro" id="IPR023198">
    <property type="entry name" value="PGP-like_dom2"/>
</dbReference>
<dbReference type="Proteomes" id="UP000501003">
    <property type="component" value="Chromosome"/>
</dbReference>
<dbReference type="InterPro" id="IPR036412">
    <property type="entry name" value="HAD-like_sf"/>
</dbReference>
<gene>
    <name evidence="1" type="ORF">HRU87_03970</name>
</gene>
<evidence type="ECO:0000313" key="1">
    <source>
        <dbReference type="EMBL" id="QKJ25343.1"/>
    </source>
</evidence>
<dbReference type="SFLD" id="SFLDS00003">
    <property type="entry name" value="Haloacid_Dehalogenase"/>
    <property type="match status" value="1"/>
</dbReference>
<dbReference type="PRINTS" id="PR00413">
    <property type="entry name" value="HADHALOGNASE"/>
</dbReference>
<dbReference type="CDD" id="cd07505">
    <property type="entry name" value="HAD_BPGM-like"/>
    <property type="match status" value="1"/>
</dbReference>
<organism evidence="1 2">
    <name type="scientific">Aquiluna borgnonia</name>
    <dbReference type="NCBI Taxonomy" id="2499157"/>
    <lineage>
        <taxon>Bacteria</taxon>
        <taxon>Bacillati</taxon>
        <taxon>Actinomycetota</taxon>
        <taxon>Actinomycetes</taxon>
        <taxon>Micrococcales</taxon>
        <taxon>Microbacteriaceae</taxon>
        <taxon>Luna cluster</taxon>
        <taxon>Luna-1 subcluster</taxon>
        <taxon>Aquiluna</taxon>
    </lineage>
</organism>
<protein>
    <submittedName>
        <fullName evidence="1">HAD family phosphatase</fullName>
    </submittedName>
</protein>
<reference evidence="1 2" key="1">
    <citation type="submission" date="2020-05" db="EMBL/GenBank/DDBJ databases">
        <title>Aquirufa sp. strain 15G-AUS-rot a new Aquirufa species.</title>
        <authorList>
            <person name="Pitt A."/>
            <person name="Hahn M.W."/>
        </authorList>
    </citation>
    <scope>NUCLEOTIDE SEQUENCE [LARGE SCALE GENOMIC DNA]</scope>
    <source>
        <strain evidence="1 2">15G-AUS-rot</strain>
    </source>
</reference>
<accession>A0A7D4Q4S7</accession>
<dbReference type="RefSeq" id="WP_173493640.1">
    <property type="nucleotide sequence ID" value="NZ_CP054056.1"/>
</dbReference>
<dbReference type="SFLD" id="SFLDG01129">
    <property type="entry name" value="C1.5:_HAD__Beta-PGM__Phosphata"/>
    <property type="match status" value="1"/>
</dbReference>
<dbReference type="Pfam" id="PF00702">
    <property type="entry name" value="Hydrolase"/>
    <property type="match status" value="1"/>
</dbReference>
<evidence type="ECO:0000313" key="2">
    <source>
        <dbReference type="Proteomes" id="UP000501003"/>
    </source>
</evidence>
<dbReference type="InterPro" id="IPR023214">
    <property type="entry name" value="HAD_sf"/>
</dbReference>
<dbReference type="EMBL" id="CP054056">
    <property type="protein sequence ID" value="QKJ25343.1"/>
    <property type="molecule type" value="Genomic_DNA"/>
</dbReference>
<dbReference type="PANTHER" id="PTHR18901:SF38">
    <property type="entry name" value="PSEUDOURIDINE-5'-PHOSPHATASE"/>
    <property type="match status" value="1"/>
</dbReference>
<dbReference type="Gene3D" id="3.40.50.1000">
    <property type="entry name" value="HAD superfamily/HAD-like"/>
    <property type="match status" value="1"/>
</dbReference>
<dbReference type="SFLD" id="SFLDG01135">
    <property type="entry name" value="C1.5.6:_HAD__Beta-PGM__Phospha"/>
    <property type="match status" value="1"/>
</dbReference>
<keyword evidence="2" id="KW-1185">Reference proteome</keyword>
<dbReference type="AlphaFoldDB" id="A0A7D4Q4S7"/>
<dbReference type="PANTHER" id="PTHR18901">
    <property type="entry name" value="2-DEOXYGLUCOSE-6-PHOSPHATE PHOSPHATASE 2"/>
    <property type="match status" value="1"/>
</dbReference>
<dbReference type="KEGG" id="aqg:HRU87_03970"/>
<name>A0A7D4Q4S7_9MICO</name>
<dbReference type="NCBIfam" id="TIGR01509">
    <property type="entry name" value="HAD-SF-IA-v3"/>
    <property type="match status" value="1"/>
</dbReference>